<comment type="subcellular location">
    <subcellularLocation>
        <location evidence="1">Cell membrane</location>
    </subcellularLocation>
    <subcellularLocation>
        <location evidence="2">Secreted</location>
        <location evidence="2">Cell wall</location>
        <location evidence="2">S-layer</location>
    </subcellularLocation>
</comment>
<dbReference type="InterPro" id="IPR055706">
    <property type="entry name" value="Slg1/2_DUF7282"/>
</dbReference>
<dbReference type="GO" id="GO:0005886">
    <property type="term" value="C:plasma membrane"/>
    <property type="evidence" value="ECO:0007669"/>
    <property type="project" value="UniProtKB-SubCell"/>
</dbReference>
<keyword evidence="11" id="KW-0472">Membrane</keyword>
<dbReference type="NCBIfam" id="NF045517">
    <property type="entry name" value="halo_surf_dom"/>
    <property type="match status" value="1"/>
</dbReference>
<evidence type="ECO:0000256" key="4">
    <source>
        <dbReference type="ARBA" id="ARBA00022475"/>
    </source>
</evidence>
<proteinExistence type="inferred from homology"/>
<dbReference type="NCBIfam" id="TIGR04207">
    <property type="entry name" value="halo_sig_pep"/>
    <property type="match status" value="1"/>
</dbReference>
<keyword evidence="10" id="KW-1133">Transmembrane helix</keyword>
<feature type="region of interest" description="Disordered" evidence="13">
    <location>
        <begin position="961"/>
        <end position="1030"/>
    </location>
</feature>
<feature type="compositionally biased region" description="Low complexity" evidence="13">
    <location>
        <begin position="1000"/>
        <end position="1010"/>
    </location>
</feature>
<name>A0A7D5P601_9EURY</name>
<dbReference type="GO" id="GO:0030115">
    <property type="term" value="C:S-layer"/>
    <property type="evidence" value="ECO:0007669"/>
    <property type="project" value="UniProtKB-SubCell"/>
</dbReference>
<evidence type="ECO:0000259" key="15">
    <source>
        <dbReference type="Pfam" id="PF23951"/>
    </source>
</evidence>
<dbReference type="Proteomes" id="UP000509667">
    <property type="component" value="Chromosome"/>
</dbReference>
<gene>
    <name evidence="17" type="ORF">HZS55_11010</name>
</gene>
<reference evidence="17 18" key="1">
    <citation type="submission" date="2020-07" db="EMBL/GenBank/DDBJ databases">
        <title>Halosimplex pelagicum sp. nov. and Halosimplex rubrum sp. nov., isolated from salted brown alga Laminaria, and emended description of the genus Halosimplex.</title>
        <authorList>
            <person name="Cui H."/>
        </authorList>
    </citation>
    <scope>NUCLEOTIDE SEQUENCE [LARGE SCALE GENOMIC DNA]</scope>
    <source>
        <strain evidence="17 18">R27</strain>
    </source>
</reference>
<dbReference type="Pfam" id="PF25162">
    <property type="entry name" value="DUF7827"/>
    <property type="match status" value="1"/>
</dbReference>
<keyword evidence="12" id="KW-0325">Glycoprotein</keyword>
<evidence type="ECO:0000256" key="13">
    <source>
        <dbReference type="SAM" id="MobiDB-lite"/>
    </source>
</evidence>
<evidence type="ECO:0000256" key="7">
    <source>
        <dbReference type="ARBA" id="ARBA00022601"/>
    </source>
</evidence>
<comment type="similarity">
    <text evidence="3">Belongs to the halobacterial S-layer protein family.</text>
</comment>
<feature type="domain" description="DUF7282" evidence="15">
    <location>
        <begin position="856"/>
        <end position="961"/>
    </location>
</feature>
<dbReference type="AlphaFoldDB" id="A0A7D5P601"/>
<protein>
    <submittedName>
        <fullName evidence="17">PGF-CTERM sorting domain-containing protein</fullName>
    </submittedName>
</protein>
<accession>A0A7D5P601</accession>
<feature type="compositionally biased region" description="Low complexity" evidence="13">
    <location>
        <begin position="978"/>
        <end position="992"/>
    </location>
</feature>
<keyword evidence="5" id="KW-0134">Cell wall</keyword>
<dbReference type="KEGG" id="hrr:HZS55_11010"/>
<evidence type="ECO:0000256" key="6">
    <source>
        <dbReference type="ARBA" id="ARBA00022525"/>
    </source>
</evidence>
<evidence type="ECO:0000256" key="5">
    <source>
        <dbReference type="ARBA" id="ARBA00022512"/>
    </source>
</evidence>
<feature type="compositionally biased region" description="Low complexity" evidence="13">
    <location>
        <begin position="1018"/>
        <end position="1027"/>
    </location>
</feature>
<evidence type="ECO:0000256" key="3">
    <source>
        <dbReference type="ARBA" id="ARBA00009327"/>
    </source>
</evidence>
<dbReference type="InterPro" id="IPR026371">
    <property type="entry name" value="PGF_CTERM"/>
</dbReference>
<feature type="domain" description="PGF-CTERM archaeal protein-sorting signal" evidence="14">
    <location>
        <begin position="1030"/>
        <end position="1051"/>
    </location>
</feature>
<keyword evidence="9" id="KW-0732">Signal</keyword>
<dbReference type="InterPro" id="IPR057149">
    <property type="entry name" value="DUF7827"/>
</dbReference>
<evidence type="ECO:0000256" key="12">
    <source>
        <dbReference type="ARBA" id="ARBA00023180"/>
    </source>
</evidence>
<evidence type="ECO:0000256" key="10">
    <source>
        <dbReference type="ARBA" id="ARBA00022989"/>
    </source>
</evidence>
<dbReference type="InterPro" id="IPR026452">
    <property type="entry name" value="Surf_glycop_sig_pep"/>
</dbReference>
<dbReference type="RefSeq" id="WP_179911850.1">
    <property type="nucleotide sequence ID" value="NZ_CP058910.1"/>
</dbReference>
<dbReference type="EMBL" id="CP058910">
    <property type="protein sequence ID" value="QLH79981.1"/>
    <property type="molecule type" value="Genomic_DNA"/>
</dbReference>
<dbReference type="Pfam" id="PF23951">
    <property type="entry name" value="DUF7282"/>
    <property type="match status" value="1"/>
</dbReference>
<keyword evidence="8" id="KW-0812">Transmembrane</keyword>
<evidence type="ECO:0000259" key="14">
    <source>
        <dbReference type="Pfam" id="PF18204"/>
    </source>
</evidence>
<evidence type="ECO:0000256" key="2">
    <source>
        <dbReference type="ARBA" id="ARBA00004237"/>
    </source>
</evidence>
<evidence type="ECO:0000313" key="18">
    <source>
        <dbReference type="Proteomes" id="UP000509667"/>
    </source>
</evidence>
<evidence type="ECO:0000256" key="1">
    <source>
        <dbReference type="ARBA" id="ARBA00004236"/>
    </source>
</evidence>
<evidence type="ECO:0000259" key="16">
    <source>
        <dbReference type="Pfam" id="PF25162"/>
    </source>
</evidence>
<sequence length="1053" mass="110528">MTGTNDKLRSLFLTVLMVVSVFGGTVAFSGAAAAANTDPGIADATESDDDITVEFNRSGVESVAQANDIRDEDIEVFVRAADSGEFVNYSTNASADFGLGNVQYDDAGPTTEVTLGAANAWNDLSPADEVKVRFQNLTSQNNPNGEYNTGNVTVDVSAAVVAADGQDDDIDTAQRVYAGTPISIDASHYADNTPFLFQNADTNQTLLEGSTGEDSARYVFNTDRLSSGTTYRLVFNPASQAQNVPTTGAREVAYITVDSLELSASLDQDGDLFEHNEEVNLDISGDAIRGNSRLAVTVDGNSTQYESASLDNGGEIVDADYTYDPGELNADDYTVTVTDVQTGIDVTAGEFTVDGFPTADSASFGGGVFEEERGDVVEIPIELSDSSEGALATVSIGSLSETNYVTNVTVADEDGDGEVVLEWNTYMSGTNISDRIFTAQGADNISSFGGESGDFVTDLRRSYLGRFDNPDNGGDGDGFAEVGEIPNDVDTDNWDLYQPNEGGYDNDADQSYYTASNLSASQNINYAEVATIDPASYDLAVVANDEDDNLVDYQFNLTGVDAEGVGAVSINSRSTESSDVWVVPSDKTGDVDFEFIDENTDNNEDPIDGNLTQSDQATNGELVVHQISASGLEGILRNRTDAGANDTAAFLAEDTDFGGSDFAAFNASFTEEDVGPNRDARQFDLDTTNTVVIPDYENDTYYVAVKLGGVDEDKLVDGDTWNASFQFAEYDSIGPVLGGDGGGTINSLWTYYDADASLDTNSEDEVIIRNQEGQTIRGDTNVAPGTKLGLRINSQSDTSPFLTTLNTHVTEDRTFAATGDFSQRGAGINFTVAVRRGGERISDGTYNGQILAEATATVTFSDQAVSESNQEVVVDSATLSDGGFVAIHEGSASGDVIGTSRFLGAGTHQNVRVDLDTPVNGTTTLVAMPHLDDNSNNLYDFPEADAPYTADGSAVTASASVSLDSATATPSPTPTPTATPTATPTPTATATPSPTPTPTATPTATPTEAPSDGDDGGDTTPSPTTTGDGPGFGVAVSLIALLAAALLTARRRD</sequence>
<keyword evidence="4" id="KW-1003">Cell membrane</keyword>
<dbReference type="NCBIfam" id="TIGR04126">
    <property type="entry name" value="PGF_CTERM"/>
    <property type="match status" value="1"/>
</dbReference>
<evidence type="ECO:0000313" key="17">
    <source>
        <dbReference type="EMBL" id="QLH79981.1"/>
    </source>
</evidence>
<dbReference type="GeneID" id="71841821"/>
<keyword evidence="6" id="KW-0964">Secreted</keyword>
<feature type="domain" description="DUF7827" evidence="16">
    <location>
        <begin position="360"/>
        <end position="449"/>
    </location>
</feature>
<organism evidence="17 18">
    <name type="scientific">Halosimplex rubrum</name>
    <dbReference type="NCBI Taxonomy" id="869889"/>
    <lineage>
        <taxon>Archaea</taxon>
        <taxon>Methanobacteriati</taxon>
        <taxon>Methanobacteriota</taxon>
        <taxon>Stenosarchaea group</taxon>
        <taxon>Halobacteria</taxon>
        <taxon>Halobacteriales</taxon>
        <taxon>Haloarculaceae</taxon>
        <taxon>Halosimplex</taxon>
    </lineage>
</organism>
<keyword evidence="7" id="KW-0701">S-layer</keyword>
<evidence type="ECO:0000256" key="11">
    <source>
        <dbReference type="ARBA" id="ARBA00023136"/>
    </source>
</evidence>
<evidence type="ECO:0000256" key="8">
    <source>
        <dbReference type="ARBA" id="ARBA00022692"/>
    </source>
</evidence>
<dbReference type="Pfam" id="PF18204">
    <property type="entry name" value="PGF-CTERM"/>
    <property type="match status" value="1"/>
</dbReference>
<evidence type="ECO:0000256" key="9">
    <source>
        <dbReference type="ARBA" id="ARBA00022729"/>
    </source>
</evidence>
<keyword evidence="18" id="KW-1185">Reference proteome</keyword>